<reference evidence="5" key="2">
    <citation type="submission" date="2021-08" db="EMBL/GenBank/DDBJ databases">
        <authorList>
            <person name="Dalcin Martins P."/>
        </authorList>
    </citation>
    <scope>NUCLEOTIDE SEQUENCE</scope>
    <source>
        <strain evidence="5">MAG_39</strain>
    </source>
</reference>
<dbReference type="EMBL" id="JAIOIV010000073">
    <property type="protein sequence ID" value="MBZ0156277.1"/>
    <property type="molecule type" value="Genomic_DNA"/>
</dbReference>
<dbReference type="AlphaFoldDB" id="A0A953JAC3"/>
<name>A0A953JAC3_9BACT</name>
<dbReference type="Gene3D" id="3.90.580.10">
    <property type="entry name" value="Zinc finger, CHC2-type domain"/>
    <property type="match status" value="1"/>
</dbReference>
<evidence type="ECO:0000256" key="1">
    <source>
        <dbReference type="ARBA" id="ARBA00022723"/>
    </source>
</evidence>
<organism evidence="5 6">
    <name type="scientific">Candidatus Nitrobium versatile</name>
    <dbReference type="NCBI Taxonomy" id="2884831"/>
    <lineage>
        <taxon>Bacteria</taxon>
        <taxon>Pseudomonadati</taxon>
        <taxon>Nitrospirota</taxon>
        <taxon>Nitrospiria</taxon>
        <taxon>Nitrospirales</taxon>
        <taxon>Nitrospiraceae</taxon>
        <taxon>Candidatus Nitrobium</taxon>
    </lineage>
</organism>
<keyword evidence="3" id="KW-0862">Zinc</keyword>
<dbReference type="Gene3D" id="3.40.1360.10">
    <property type="match status" value="1"/>
</dbReference>
<dbReference type="CDD" id="cd01029">
    <property type="entry name" value="TOPRIM_primases"/>
    <property type="match status" value="1"/>
</dbReference>
<dbReference type="PANTHER" id="PTHR30313">
    <property type="entry name" value="DNA PRIMASE"/>
    <property type="match status" value="1"/>
</dbReference>
<dbReference type="SMART" id="SM00400">
    <property type="entry name" value="ZnF_CHCC"/>
    <property type="match status" value="1"/>
</dbReference>
<dbReference type="InterPro" id="IPR050219">
    <property type="entry name" value="DnaG_primase"/>
</dbReference>
<dbReference type="Proteomes" id="UP000705867">
    <property type="component" value="Unassembled WGS sequence"/>
</dbReference>
<keyword evidence="2" id="KW-0863">Zinc-finger</keyword>
<evidence type="ECO:0000313" key="5">
    <source>
        <dbReference type="EMBL" id="MBZ0156277.1"/>
    </source>
</evidence>
<dbReference type="GO" id="GO:0006269">
    <property type="term" value="P:DNA replication, synthesis of primer"/>
    <property type="evidence" value="ECO:0007669"/>
    <property type="project" value="TreeGrafter"/>
</dbReference>
<dbReference type="GO" id="GO:0008270">
    <property type="term" value="F:zinc ion binding"/>
    <property type="evidence" value="ECO:0007669"/>
    <property type="project" value="UniProtKB-KW"/>
</dbReference>
<dbReference type="InterPro" id="IPR034154">
    <property type="entry name" value="TOPRIM_DnaG/twinkle"/>
</dbReference>
<keyword evidence="1" id="KW-0479">Metal-binding</keyword>
<accession>A0A953JAC3</accession>
<comment type="caution">
    <text evidence="5">The sequence shown here is derived from an EMBL/GenBank/DDBJ whole genome shotgun (WGS) entry which is preliminary data.</text>
</comment>
<dbReference type="SUPFAM" id="SSF56731">
    <property type="entry name" value="DNA primase core"/>
    <property type="match status" value="1"/>
</dbReference>
<evidence type="ECO:0000313" key="6">
    <source>
        <dbReference type="Proteomes" id="UP000705867"/>
    </source>
</evidence>
<protein>
    <submittedName>
        <fullName evidence="5">AAA family ATPase</fullName>
    </submittedName>
</protein>
<dbReference type="Pfam" id="PF13481">
    <property type="entry name" value="AAA_25"/>
    <property type="match status" value="1"/>
</dbReference>
<gene>
    <name evidence="5" type="ORF">K8I29_08735</name>
</gene>
<dbReference type="GO" id="GO:0005737">
    <property type="term" value="C:cytoplasm"/>
    <property type="evidence" value="ECO:0007669"/>
    <property type="project" value="TreeGrafter"/>
</dbReference>
<dbReference type="GO" id="GO:0003677">
    <property type="term" value="F:DNA binding"/>
    <property type="evidence" value="ECO:0007669"/>
    <property type="project" value="InterPro"/>
</dbReference>
<dbReference type="SUPFAM" id="SSF52540">
    <property type="entry name" value="P-loop containing nucleoside triphosphate hydrolases"/>
    <property type="match status" value="1"/>
</dbReference>
<evidence type="ECO:0000256" key="3">
    <source>
        <dbReference type="ARBA" id="ARBA00022833"/>
    </source>
</evidence>
<dbReference type="GO" id="GO:0003899">
    <property type="term" value="F:DNA-directed RNA polymerase activity"/>
    <property type="evidence" value="ECO:0007669"/>
    <property type="project" value="InterPro"/>
</dbReference>
<dbReference type="InterPro" id="IPR027417">
    <property type="entry name" value="P-loop_NTPase"/>
</dbReference>
<reference evidence="5" key="1">
    <citation type="journal article" date="2021" name="bioRxiv">
        <title>Unraveling nitrogen, sulfur and carbon metabolic pathways and microbial community transcriptional responses to substrate deprivation and toxicity stresses in a bioreactor mimicking anoxic brackish coastal sediment conditions.</title>
        <authorList>
            <person name="Martins P.D."/>
            <person name="Echeveste M.J."/>
            <person name="Arshad A."/>
            <person name="Kurth J."/>
            <person name="Ouboter H."/>
            <person name="Jetten M.S.M."/>
            <person name="Welte C.U."/>
        </authorList>
    </citation>
    <scope>NUCLEOTIDE SEQUENCE</scope>
    <source>
        <strain evidence="5">MAG_39</strain>
    </source>
</reference>
<dbReference type="InterPro" id="IPR036977">
    <property type="entry name" value="DNA_primase_Znf_CHC2"/>
</dbReference>
<feature type="domain" description="Zinc finger CHC2-type" evidence="4">
    <location>
        <begin position="31"/>
        <end position="85"/>
    </location>
</feature>
<dbReference type="Gene3D" id="3.40.50.300">
    <property type="entry name" value="P-loop containing nucleotide triphosphate hydrolases"/>
    <property type="match status" value="1"/>
</dbReference>
<evidence type="ECO:0000256" key="2">
    <source>
        <dbReference type="ARBA" id="ARBA00022771"/>
    </source>
</evidence>
<dbReference type="PANTHER" id="PTHR30313:SF2">
    <property type="entry name" value="DNA PRIMASE"/>
    <property type="match status" value="1"/>
</dbReference>
<dbReference type="Pfam" id="PF13155">
    <property type="entry name" value="Toprim_2"/>
    <property type="match status" value="1"/>
</dbReference>
<sequence>MDRQTILNSLDIRTFYVSELSSLKTNGDNKAIALCPLHEDTNPSLSVNLSTGQWNCLAGCGGGSVFDFYMKRHGCDYRTAFNALADRAGLKASPASKIVDTYPYRDTEGKVLFEVVRYEPKSFRQRRPDNKGGWIWNLQGIELVPFNLQAVIPAKSVLIVEGEKDVLSLKGIGLVATCSAMGAGKWRKEYNQWFRGKKVAILPDNDEPGRKHAEQVARSLHGIAESVKVVEIPGLPPKGDVSDWIQAGGTCEQLLEFMKNTPAYDLSESPDIGGGQLDNAVFTPLSALQRGADLRTIECCIEWCIDRLLPKQSITLLHGRGGIGKTWVCLVLADSISRGIPFMGLDTQKMSVVFIDFENSLPVLVDRIRKIGADDVLFWHNANEEMKPPKLDSLDAEAYKHLPKGSLLVFDTLRASQSKDENNSQDMAVIMSKLKDLRDMDFTILLLHHTPKGNDRTYKGSTAILDLADHVLSLHKVKKGNPEGGEVEDEDDQECLYRLGTKDKTRYEPFHVFMAFDKERGFVKAEDPDELDLQGIYHFLKEKPRLNQGNIFELAKDELDIKSKGKVISLLKKGEGRYWTSTREGKAVFYQAIGCVHVSDPIYRTDGQINPTLLEPVRDFRTDDQTNTPETLDGSQLSNCLAPYWTERTDEVIEVLDLSEEAL</sequence>
<dbReference type="Pfam" id="PF01807">
    <property type="entry name" value="Zn_ribbon_DnaG"/>
    <property type="match status" value="1"/>
</dbReference>
<proteinExistence type="predicted"/>
<dbReference type="InterPro" id="IPR002694">
    <property type="entry name" value="Znf_CHC2"/>
</dbReference>
<evidence type="ECO:0000259" key="4">
    <source>
        <dbReference type="SMART" id="SM00400"/>
    </source>
</evidence>
<dbReference type="SUPFAM" id="SSF57783">
    <property type="entry name" value="Zinc beta-ribbon"/>
    <property type="match status" value="1"/>
</dbReference>